<keyword evidence="4" id="KW-1185">Reference proteome</keyword>
<keyword evidence="1" id="KW-0175">Coiled coil</keyword>
<evidence type="ECO:0000256" key="2">
    <source>
        <dbReference type="SAM" id="Phobius"/>
    </source>
</evidence>
<dbReference type="RefSeq" id="WP_261695059.1">
    <property type="nucleotide sequence ID" value="NZ_CP104694.1"/>
</dbReference>
<proteinExistence type="predicted"/>
<dbReference type="InterPro" id="IPR046703">
    <property type="entry name" value="DUF6776"/>
</dbReference>
<dbReference type="EMBL" id="CP104694">
    <property type="protein sequence ID" value="UXI68097.1"/>
    <property type="molecule type" value="Genomic_DNA"/>
</dbReference>
<evidence type="ECO:0000256" key="1">
    <source>
        <dbReference type="SAM" id="Coils"/>
    </source>
</evidence>
<dbReference type="Pfam" id="PF20567">
    <property type="entry name" value="DUF6776"/>
    <property type="match status" value="1"/>
</dbReference>
<evidence type="ECO:0000313" key="3">
    <source>
        <dbReference type="EMBL" id="UXI68097.1"/>
    </source>
</evidence>
<dbReference type="Proteomes" id="UP001064632">
    <property type="component" value="Chromosome"/>
</dbReference>
<feature type="coiled-coil region" evidence="1">
    <location>
        <begin position="57"/>
        <end position="105"/>
    </location>
</feature>
<gene>
    <name evidence="3" type="ORF">N4264_00130</name>
</gene>
<keyword evidence="2" id="KW-0812">Transmembrane</keyword>
<protein>
    <submittedName>
        <fullName evidence="3">Uncharacterized protein</fullName>
    </submittedName>
</protein>
<organism evidence="3 4">
    <name type="scientific">Tahibacter amnicola</name>
    <dbReference type="NCBI Taxonomy" id="2976241"/>
    <lineage>
        <taxon>Bacteria</taxon>
        <taxon>Pseudomonadati</taxon>
        <taxon>Pseudomonadota</taxon>
        <taxon>Gammaproteobacteria</taxon>
        <taxon>Lysobacterales</taxon>
        <taxon>Rhodanobacteraceae</taxon>
        <taxon>Tahibacter</taxon>
    </lineage>
</organism>
<keyword evidence="2" id="KW-1133">Transmembrane helix</keyword>
<keyword evidence="2" id="KW-0472">Membrane</keyword>
<reference evidence="3" key="1">
    <citation type="submission" date="2022-09" db="EMBL/GenBank/DDBJ databases">
        <title>Tahibacter sp. nov., isolated from a fresh water.</title>
        <authorList>
            <person name="Baek J.H."/>
            <person name="Lee J.K."/>
            <person name="Kim J.M."/>
            <person name="Jeon C.O."/>
        </authorList>
    </citation>
    <scope>NUCLEOTIDE SEQUENCE</scope>
    <source>
        <strain evidence="3">W38</strain>
    </source>
</reference>
<evidence type="ECO:0000313" key="4">
    <source>
        <dbReference type="Proteomes" id="UP001064632"/>
    </source>
</evidence>
<sequence length="245" mass="27119">MSRRAYPQLIVQQHDPRAKRRRVLGWSILWLITLAAVAAGTWFYFRPTGEPLDPRTLEALRTENDGLKQRIAVLERADQVDRVASTDLQQTLREREEEIAGLRTDLAFYSRLVGGGARREGLSVHSVHVAPVKDSRAWNVTATLTQNMKRSQVTAGRLQVSVEGVSNGQLKSLSWTDLASGGGEAAGIAFSFKYFQRVPGTIMLPEGFTPNRIKVTVEADGGGRVEQGFAWEEARAAEESSNVQQ</sequence>
<accession>A0ABY6BJX7</accession>
<feature type="transmembrane region" description="Helical" evidence="2">
    <location>
        <begin position="23"/>
        <end position="45"/>
    </location>
</feature>
<name>A0ABY6BJX7_9GAMM</name>